<dbReference type="EMBL" id="BKZW01000001">
    <property type="protein sequence ID" value="GER87923.1"/>
    <property type="molecule type" value="Genomic_DNA"/>
</dbReference>
<evidence type="ECO:0000259" key="1">
    <source>
        <dbReference type="Pfam" id="PF12867"/>
    </source>
</evidence>
<dbReference type="InterPro" id="IPR034660">
    <property type="entry name" value="DinB/YfiT-like"/>
</dbReference>
<evidence type="ECO:0000313" key="3">
    <source>
        <dbReference type="Proteomes" id="UP000326912"/>
    </source>
</evidence>
<dbReference type="SUPFAM" id="SSF109854">
    <property type="entry name" value="DinB/YfiT-like putative metalloenzymes"/>
    <property type="match status" value="1"/>
</dbReference>
<name>A0A5J4KJL4_9CHLR</name>
<dbReference type="AlphaFoldDB" id="A0A5J4KJL4"/>
<feature type="domain" description="DinB-like" evidence="1">
    <location>
        <begin position="27"/>
        <end position="152"/>
    </location>
</feature>
<sequence>MAGIESPFVKVRRKLVMARIEFMGQLAAFQHEDFARPLTAAGESPLLIAHHLSTIEGLALEQLRRIQAEDNPQLEVLLQLVPVSVKAVASPLTLEMVLEEMSVQRNELFSYLTRLPLDCWERPFIFASWGPRRFYQLVNMLPLHDRQHSRQLITMRSSMTR</sequence>
<gene>
    <name evidence="2" type="ORF">KDW_20850</name>
</gene>
<organism evidence="2 3">
    <name type="scientific">Dictyobacter vulcani</name>
    <dbReference type="NCBI Taxonomy" id="2607529"/>
    <lineage>
        <taxon>Bacteria</taxon>
        <taxon>Bacillati</taxon>
        <taxon>Chloroflexota</taxon>
        <taxon>Ktedonobacteria</taxon>
        <taxon>Ktedonobacterales</taxon>
        <taxon>Dictyobacteraceae</taxon>
        <taxon>Dictyobacter</taxon>
    </lineage>
</organism>
<dbReference type="Proteomes" id="UP000326912">
    <property type="component" value="Unassembled WGS sequence"/>
</dbReference>
<proteinExistence type="predicted"/>
<dbReference type="InterPro" id="IPR024775">
    <property type="entry name" value="DinB-like"/>
</dbReference>
<protein>
    <recommendedName>
        <fullName evidence="1">DinB-like domain-containing protein</fullName>
    </recommendedName>
</protein>
<accession>A0A5J4KJL4</accession>
<keyword evidence="3" id="KW-1185">Reference proteome</keyword>
<dbReference type="RefSeq" id="WP_151755868.1">
    <property type="nucleotide sequence ID" value="NZ_BKZW01000001.1"/>
</dbReference>
<comment type="caution">
    <text evidence="2">The sequence shown here is derived from an EMBL/GenBank/DDBJ whole genome shotgun (WGS) entry which is preliminary data.</text>
</comment>
<dbReference type="Pfam" id="PF12867">
    <property type="entry name" value="DinB_2"/>
    <property type="match status" value="1"/>
</dbReference>
<dbReference type="Gene3D" id="1.20.120.450">
    <property type="entry name" value="dinb family like domain"/>
    <property type="match status" value="1"/>
</dbReference>
<evidence type="ECO:0000313" key="2">
    <source>
        <dbReference type="EMBL" id="GER87923.1"/>
    </source>
</evidence>
<reference evidence="2 3" key="1">
    <citation type="submission" date="2019-10" db="EMBL/GenBank/DDBJ databases">
        <title>Dictyobacter vulcani sp. nov., within the class Ktedonobacteria, isolated from soil of volcanic Mt. Zao.</title>
        <authorList>
            <person name="Zheng Y."/>
            <person name="Wang C.M."/>
            <person name="Sakai Y."/>
            <person name="Abe K."/>
            <person name="Yokota A."/>
            <person name="Yabe S."/>
        </authorList>
    </citation>
    <scope>NUCLEOTIDE SEQUENCE [LARGE SCALE GENOMIC DNA]</scope>
    <source>
        <strain evidence="2 3">W12</strain>
    </source>
</reference>